<dbReference type="GeneID" id="81378267"/>
<reference evidence="3" key="2">
    <citation type="journal article" date="2023" name="IMA Fungus">
        <title>Comparative genomic study of the Penicillium genus elucidates a diverse pangenome and 15 lateral gene transfer events.</title>
        <authorList>
            <person name="Petersen C."/>
            <person name="Sorensen T."/>
            <person name="Nielsen M.R."/>
            <person name="Sondergaard T.E."/>
            <person name="Sorensen J.L."/>
            <person name="Fitzpatrick D.A."/>
            <person name="Frisvad J.C."/>
            <person name="Nielsen K.L."/>
        </authorList>
    </citation>
    <scope>NUCLEOTIDE SEQUENCE</scope>
    <source>
        <strain evidence="3">IBT 23319</strain>
    </source>
</reference>
<proteinExistence type="predicted"/>
<dbReference type="Proteomes" id="UP001147733">
    <property type="component" value="Unassembled WGS sequence"/>
</dbReference>
<keyword evidence="4" id="KW-1185">Reference proteome</keyword>
<dbReference type="AlphaFoldDB" id="A0A9W9TUM8"/>
<dbReference type="RefSeq" id="XP_056504857.1">
    <property type="nucleotide sequence ID" value="XM_056639100.1"/>
</dbReference>
<name>A0A9W9TUM8_PENCI</name>
<sequence length="128" mass="14605">MHLFKTLFLSFLFVVQIPAAAVSKHTMLVHCLNKELDSMNTEHQLSPDNLEKLKRVMDKKIMQMSFDNPTSAEQRKRPGAAEMARKAMPGVSRETIDTMLDSLGQSSSDISQRPRKVRLDKCNTRKMI</sequence>
<gene>
    <name evidence="3" type="ORF">N7469_000180</name>
</gene>
<reference evidence="3" key="1">
    <citation type="submission" date="2022-11" db="EMBL/GenBank/DDBJ databases">
        <authorList>
            <person name="Petersen C."/>
        </authorList>
    </citation>
    <scope>NUCLEOTIDE SEQUENCE</scope>
    <source>
        <strain evidence="3">IBT 23319</strain>
    </source>
</reference>
<feature type="signal peptide" evidence="2">
    <location>
        <begin position="1"/>
        <end position="23"/>
    </location>
</feature>
<accession>A0A9W9TUM8</accession>
<keyword evidence="2" id="KW-0732">Signal</keyword>
<protein>
    <submittedName>
        <fullName evidence="3">Uncharacterized protein</fullName>
    </submittedName>
</protein>
<dbReference type="OrthoDB" id="4265922at2759"/>
<feature type="chain" id="PRO_5040857152" evidence="2">
    <location>
        <begin position="24"/>
        <end position="128"/>
    </location>
</feature>
<feature type="region of interest" description="Disordered" evidence="1">
    <location>
        <begin position="64"/>
        <end position="88"/>
    </location>
</feature>
<evidence type="ECO:0000256" key="1">
    <source>
        <dbReference type="SAM" id="MobiDB-lite"/>
    </source>
</evidence>
<evidence type="ECO:0000256" key="2">
    <source>
        <dbReference type="SAM" id="SignalP"/>
    </source>
</evidence>
<organism evidence="3 4">
    <name type="scientific">Penicillium citrinum</name>
    <dbReference type="NCBI Taxonomy" id="5077"/>
    <lineage>
        <taxon>Eukaryota</taxon>
        <taxon>Fungi</taxon>
        <taxon>Dikarya</taxon>
        <taxon>Ascomycota</taxon>
        <taxon>Pezizomycotina</taxon>
        <taxon>Eurotiomycetes</taxon>
        <taxon>Eurotiomycetidae</taxon>
        <taxon>Eurotiales</taxon>
        <taxon>Aspergillaceae</taxon>
        <taxon>Penicillium</taxon>
    </lineage>
</organism>
<evidence type="ECO:0000313" key="3">
    <source>
        <dbReference type="EMBL" id="KAJ5241853.1"/>
    </source>
</evidence>
<comment type="caution">
    <text evidence="3">The sequence shown here is derived from an EMBL/GenBank/DDBJ whole genome shotgun (WGS) entry which is preliminary data.</text>
</comment>
<evidence type="ECO:0000313" key="4">
    <source>
        <dbReference type="Proteomes" id="UP001147733"/>
    </source>
</evidence>
<dbReference type="EMBL" id="JAPQKT010000001">
    <property type="protein sequence ID" value="KAJ5241853.1"/>
    <property type="molecule type" value="Genomic_DNA"/>
</dbReference>